<dbReference type="RefSeq" id="XP_008726958.1">
    <property type="nucleotide sequence ID" value="XM_008728736.1"/>
</dbReference>
<dbReference type="SMART" id="SM00647">
    <property type="entry name" value="IBR"/>
    <property type="match status" value="1"/>
</dbReference>
<feature type="non-terminal residue" evidence="11">
    <location>
        <position position="178"/>
    </location>
</feature>
<dbReference type="HOGENOM" id="CLU_130720_0_0_1"/>
<gene>
    <name evidence="11" type="ORF">G647_04392</name>
</gene>
<keyword evidence="3" id="KW-0808">Transferase</keyword>
<dbReference type="GO" id="GO:0016567">
    <property type="term" value="P:protein ubiquitination"/>
    <property type="evidence" value="ECO:0007669"/>
    <property type="project" value="InterPro"/>
</dbReference>
<evidence type="ECO:0000256" key="9">
    <source>
        <dbReference type="SAM" id="Coils"/>
    </source>
</evidence>
<dbReference type="InterPro" id="IPR002867">
    <property type="entry name" value="IBR_dom"/>
</dbReference>
<dbReference type="GO" id="GO:0008270">
    <property type="term" value="F:zinc ion binding"/>
    <property type="evidence" value="ECO:0007669"/>
    <property type="project" value="UniProtKB-KW"/>
</dbReference>
<comment type="catalytic activity">
    <reaction evidence="1">
        <text>[E2 ubiquitin-conjugating enzyme]-S-ubiquitinyl-L-cysteine + [acceptor protein]-L-lysine = [E2 ubiquitin-conjugating enzyme]-L-cysteine + [acceptor protein]-N(6)-ubiquitinyl-L-lysine.</text>
        <dbReference type="EC" id="2.3.2.31"/>
    </reaction>
</comment>
<dbReference type="PROSITE" id="PS51873">
    <property type="entry name" value="TRIAD"/>
    <property type="match status" value="1"/>
</dbReference>
<evidence type="ECO:0000256" key="4">
    <source>
        <dbReference type="ARBA" id="ARBA00022723"/>
    </source>
</evidence>
<reference evidence="11 12" key="1">
    <citation type="submission" date="2013-03" db="EMBL/GenBank/DDBJ databases">
        <title>The Genome Sequence of Cladophialophora carrionii CBS 160.54.</title>
        <authorList>
            <consortium name="The Broad Institute Genomics Platform"/>
            <person name="Cuomo C."/>
            <person name="de Hoog S."/>
            <person name="Gorbushina A."/>
            <person name="Walker B."/>
            <person name="Young S.K."/>
            <person name="Zeng Q."/>
            <person name="Gargeya S."/>
            <person name="Fitzgerald M."/>
            <person name="Haas B."/>
            <person name="Abouelleil A."/>
            <person name="Allen A.W."/>
            <person name="Alvarado L."/>
            <person name="Arachchi H.M."/>
            <person name="Berlin A.M."/>
            <person name="Chapman S.B."/>
            <person name="Gainer-Dewar J."/>
            <person name="Goldberg J."/>
            <person name="Griggs A."/>
            <person name="Gujja S."/>
            <person name="Hansen M."/>
            <person name="Howarth C."/>
            <person name="Imamovic A."/>
            <person name="Ireland A."/>
            <person name="Larimer J."/>
            <person name="McCowan C."/>
            <person name="Murphy C."/>
            <person name="Pearson M."/>
            <person name="Poon T.W."/>
            <person name="Priest M."/>
            <person name="Roberts A."/>
            <person name="Saif S."/>
            <person name="Shea T."/>
            <person name="Sisk P."/>
            <person name="Sykes S."/>
            <person name="Wortman J."/>
            <person name="Nusbaum C."/>
            <person name="Birren B."/>
        </authorList>
    </citation>
    <scope>NUCLEOTIDE SEQUENCE [LARGE SCALE GENOMIC DNA]</scope>
    <source>
        <strain evidence="11 12">CBS 160.54</strain>
    </source>
</reference>
<dbReference type="PANTHER" id="PTHR11685">
    <property type="entry name" value="RBR FAMILY RING FINGER AND IBR DOMAIN-CONTAINING"/>
    <property type="match status" value="1"/>
</dbReference>
<organism evidence="11 12">
    <name type="scientific">Cladophialophora carrionii CBS 160.54</name>
    <dbReference type="NCBI Taxonomy" id="1279043"/>
    <lineage>
        <taxon>Eukaryota</taxon>
        <taxon>Fungi</taxon>
        <taxon>Dikarya</taxon>
        <taxon>Ascomycota</taxon>
        <taxon>Pezizomycotina</taxon>
        <taxon>Eurotiomycetes</taxon>
        <taxon>Chaetothyriomycetidae</taxon>
        <taxon>Chaetothyriales</taxon>
        <taxon>Herpotrichiellaceae</taxon>
        <taxon>Cladophialophora</taxon>
    </lineage>
</organism>
<keyword evidence="8" id="KW-0862">Zinc</keyword>
<feature type="domain" description="RING-type" evidence="10">
    <location>
        <begin position="1"/>
        <end position="178"/>
    </location>
</feature>
<evidence type="ECO:0000256" key="3">
    <source>
        <dbReference type="ARBA" id="ARBA00022679"/>
    </source>
</evidence>
<evidence type="ECO:0000256" key="6">
    <source>
        <dbReference type="ARBA" id="ARBA00022771"/>
    </source>
</evidence>
<name>V9DGB8_9EURO</name>
<dbReference type="AlphaFoldDB" id="V9DGB8"/>
<dbReference type="GeneID" id="19982885"/>
<sequence>CRHVIEYCATCLGRWLSSQLRTLPPAAIPCLEEGCDSMLSLEDMDGYLSFEDFERSRMRYLATLFGGFLCPVSGCGTAIPKDDEVNFATCGGCHKQICVSCRTAWHSGIDCREFQAELVRRAGERAREDERLAQEAEARARRAGKEIASIRYKQAKTALRPSCRAPFEKVGGCDHMRC</sequence>
<dbReference type="Proteomes" id="UP000030678">
    <property type="component" value="Unassembled WGS sequence"/>
</dbReference>
<dbReference type="InterPro" id="IPR044066">
    <property type="entry name" value="TRIAD_supradom"/>
</dbReference>
<evidence type="ECO:0000256" key="5">
    <source>
        <dbReference type="ARBA" id="ARBA00022737"/>
    </source>
</evidence>
<evidence type="ECO:0000256" key="1">
    <source>
        <dbReference type="ARBA" id="ARBA00001798"/>
    </source>
</evidence>
<evidence type="ECO:0000256" key="8">
    <source>
        <dbReference type="ARBA" id="ARBA00022833"/>
    </source>
</evidence>
<keyword evidence="4" id="KW-0479">Metal-binding</keyword>
<keyword evidence="6" id="KW-0863">Zinc-finger</keyword>
<dbReference type="Pfam" id="PF01485">
    <property type="entry name" value="IBR"/>
    <property type="match status" value="1"/>
</dbReference>
<protein>
    <recommendedName>
        <fullName evidence="2">RBR-type E3 ubiquitin transferase</fullName>
        <ecNumber evidence="2">2.3.2.31</ecNumber>
    </recommendedName>
</protein>
<dbReference type="Gene3D" id="1.20.120.1750">
    <property type="match status" value="1"/>
</dbReference>
<evidence type="ECO:0000313" key="11">
    <source>
        <dbReference type="EMBL" id="ETI25022.1"/>
    </source>
</evidence>
<proteinExistence type="predicted"/>
<accession>V9DGB8</accession>
<feature type="non-terminal residue" evidence="11">
    <location>
        <position position="1"/>
    </location>
</feature>
<dbReference type="EC" id="2.3.2.31" evidence="2"/>
<evidence type="ECO:0000259" key="10">
    <source>
        <dbReference type="PROSITE" id="PS51873"/>
    </source>
</evidence>
<evidence type="ECO:0000256" key="7">
    <source>
        <dbReference type="ARBA" id="ARBA00022786"/>
    </source>
</evidence>
<keyword evidence="5" id="KW-0677">Repeat</keyword>
<dbReference type="EMBL" id="KB822704">
    <property type="protein sequence ID" value="ETI25022.1"/>
    <property type="molecule type" value="Genomic_DNA"/>
</dbReference>
<evidence type="ECO:0000256" key="2">
    <source>
        <dbReference type="ARBA" id="ARBA00012251"/>
    </source>
</evidence>
<dbReference type="CDD" id="cd20340">
    <property type="entry name" value="BRcat_RBR_parkin"/>
    <property type="match status" value="1"/>
</dbReference>
<keyword evidence="7" id="KW-0833">Ubl conjugation pathway</keyword>
<feature type="coiled-coil region" evidence="9">
    <location>
        <begin position="119"/>
        <end position="146"/>
    </location>
</feature>
<keyword evidence="9" id="KW-0175">Coiled coil</keyword>
<dbReference type="SUPFAM" id="SSF57850">
    <property type="entry name" value="RING/U-box"/>
    <property type="match status" value="1"/>
</dbReference>
<dbReference type="VEuPathDB" id="FungiDB:G647_04392"/>
<evidence type="ECO:0000313" key="12">
    <source>
        <dbReference type="Proteomes" id="UP000030678"/>
    </source>
</evidence>
<dbReference type="InterPro" id="IPR031127">
    <property type="entry name" value="E3_UB_ligase_RBR"/>
</dbReference>
<dbReference type="GO" id="GO:0061630">
    <property type="term" value="F:ubiquitin protein ligase activity"/>
    <property type="evidence" value="ECO:0007669"/>
    <property type="project" value="UniProtKB-EC"/>
</dbReference>
<dbReference type="InterPro" id="IPR047534">
    <property type="entry name" value="BRcat_RBR_parkin"/>
</dbReference>